<dbReference type="EMBL" id="JAGIYQ010000004">
    <property type="protein sequence ID" value="MBP0725167.1"/>
    <property type="molecule type" value="Genomic_DNA"/>
</dbReference>
<dbReference type="GO" id="GO:0000160">
    <property type="term" value="P:phosphorelay signal transduction system"/>
    <property type="evidence" value="ECO:0007669"/>
    <property type="project" value="InterPro"/>
</dbReference>
<evidence type="ECO:0000259" key="2">
    <source>
        <dbReference type="PROSITE" id="PS50110"/>
    </source>
</evidence>
<dbReference type="InterPro" id="IPR013785">
    <property type="entry name" value="Aldolase_TIM"/>
</dbReference>
<dbReference type="SMART" id="SM00448">
    <property type="entry name" value="REC"/>
    <property type="match status" value="1"/>
</dbReference>
<dbReference type="InterPro" id="IPR052048">
    <property type="entry name" value="ST_Response_Regulator"/>
</dbReference>
<dbReference type="Pfam" id="PF00072">
    <property type="entry name" value="Response_reg"/>
    <property type="match status" value="1"/>
</dbReference>
<proteinExistence type="predicted"/>
<evidence type="ECO:0000313" key="3">
    <source>
        <dbReference type="EMBL" id="MBP0725167.1"/>
    </source>
</evidence>
<reference evidence="3" key="1">
    <citation type="submission" date="2021-04" db="EMBL/GenBank/DDBJ databases">
        <title>Genome seq and assembly of Bacillus sp.</title>
        <authorList>
            <person name="Chhetri G."/>
        </authorList>
    </citation>
    <scope>NUCLEOTIDE SEQUENCE</scope>
    <source>
        <strain evidence="3">RG28</strain>
    </source>
</reference>
<dbReference type="AlphaFoldDB" id="A0A940NQN3"/>
<feature type="domain" description="Response regulatory" evidence="2">
    <location>
        <begin position="3"/>
        <end position="117"/>
    </location>
</feature>
<dbReference type="PANTHER" id="PTHR43228:SF1">
    <property type="entry name" value="TWO-COMPONENT RESPONSE REGULATOR ARR22"/>
    <property type="match status" value="1"/>
</dbReference>
<dbReference type="InterPro" id="IPR011006">
    <property type="entry name" value="CheY-like_superfamily"/>
</dbReference>
<keyword evidence="4" id="KW-1185">Reference proteome</keyword>
<dbReference type="InterPro" id="IPR001789">
    <property type="entry name" value="Sig_transdc_resp-reg_receiver"/>
</dbReference>
<organism evidence="3 4">
    <name type="scientific">Gottfriedia endophytica</name>
    <dbReference type="NCBI Taxonomy" id="2820819"/>
    <lineage>
        <taxon>Bacteria</taxon>
        <taxon>Bacillati</taxon>
        <taxon>Bacillota</taxon>
        <taxon>Bacilli</taxon>
        <taxon>Bacillales</taxon>
        <taxon>Bacillaceae</taxon>
        <taxon>Gottfriedia</taxon>
    </lineage>
</organism>
<feature type="modified residue" description="4-aspartylphosphate" evidence="1">
    <location>
        <position position="53"/>
    </location>
</feature>
<accession>A0A940NQN3</accession>
<dbReference type="PANTHER" id="PTHR43228">
    <property type="entry name" value="TWO-COMPONENT RESPONSE REGULATOR"/>
    <property type="match status" value="1"/>
</dbReference>
<dbReference type="Proteomes" id="UP000682134">
    <property type="component" value="Unassembled WGS sequence"/>
</dbReference>
<comment type="caution">
    <text evidence="3">The sequence shown here is derived from an EMBL/GenBank/DDBJ whole genome shotgun (WGS) entry which is preliminary data.</text>
</comment>
<protein>
    <submittedName>
        <fullName evidence="3">Response regulator</fullName>
    </submittedName>
</protein>
<name>A0A940NQN3_9BACI</name>
<dbReference type="RefSeq" id="WP_209404426.1">
    <property type="nucleotide sequence ID" value="NZ_JAGIYQ010000004.1"/>
</dbReference>
<dbReference type="SUPFAM" id="SSF52172">
    <property type="entry name" value="CheY-like"/>
    <property type="match status" value="1"/>
</dbReference>
<keyword evidence="1" id="KW-0597">Phosphoprotein</keyword>
<dbReference type="Gene3D" id="3.20.20.70">
    <property type="entry name" value="Aldolase class I"/>
    <property type="match status" value="1"/>
</dbReference>
<evidence type="ECO:0000313" key="4">
    <source>
        <dbReference type="Proteomes" id="UP000682134"/>
    </source>
</evidence>
<sequence>MKTVLIADDSSFMRNWIKQLLDDENYFVIAEAENGVQAVEKYKVFLPDILILDITMPLLNGIEALKQLVRFDSKAKIVMCSSLGQQPFIIEATKIGAKDFIVKPHFKNLNHILDKIS</sequence>
<evidence type="ECO:0000256" key="1">
    <source>
        <dbReference type="PROSITE-ProRule" id="PRU00169"/>
    </source>
</evidence>
<dbReference type="PROSITE" id="PS50110">
    <property type="entry name" value="RESPONSE_REGULATORY"/>
    <property type="match status" value="1"/>
</dbReference>
<gene>
    <name evidence="3" type="ORF">J5Y03_08170</name>
</gene>